<name>A0A1I2U7U6_9FIRM</name>
<dbReference type="NCBIfam" id="NF038048">
    <property type="entry name" value="DIP1984_fam"/>
    <property type="match status" value="1"/>
</dbReference>
<reference evidence="2" key="1">
    <citation type="submission" date="2016-10" db="EMBL/GenBank/DDBJ databases">
        <authorList>
            <person name="Varghese N."/>
            <person name="Submissions S."/>
        </authorList>
    </citation>
    <scope>NUCLEOTIDE SEQUENCE [LARGE SCALE GENOMIC DNA]</scope>
    <source>
        <strain evidence="2">DSM 17038</strain>
    </source>
</reference>
<evidence type="ECO:0000313" key="2">
    <source>
        <dbReference type="Proteomes" id="UP000199337"/>
    </source>
</evidence>
<dbReference type="STRING" id="341036.SAMN05660649_02553"/>
<dbReference type="InterPro" id="IPR047741">
    <property type="entry name" value="DIP1984-like"/>
</dbReference>
<dbReference type="RefSeq" id="WP_092471748.1">
    <property type="nucleotide sequence ID" value="NZ_FOOX01000008.1"/>
</dbReference>
<keyword evidence="2" id="KW-1185">Reference proteome</keyword>
<dbReference type="AlphaFoldDB" id="A0A1I2U7U6"/>
<dbReference type="EMBL" id="FOOX01000008">
    <property type="protein sequence ID" value="SFG73235.1"/>
    <property type="molecule type" value="Genomic_DNA"/>
</dbReference>
<sequence length="96" mass="10913">MKLAEALLERKSLKEQIAALKERAISDARVQEGDEPAEKPDELVVKINNLVEQLEKLMIAINRTNVSTQLVEGKSIMEAIARRDMLQYTSARFIIF</sequence>
<dbReference type="Pfam" id="PF20935">
    <property type="entry name" value="DUF6847"/>
    <property type="match status" value="1"/>
</dbReference>
<gene>
    <name evidence="1" type="ORF">SAMN05660649_02553</name>
</gene>
<organism evidence="1 2">
    <name type="scientific">Desulfotruncus arcticus DSM 17038</name>
    <dbReference type="NCBI Taxonomy" id="1121424"/>
    <lineage>
        <taxon>Bacteria</taxon>
        <taxon>Bacillati</taxon>
        <taxon>Bacillota</taxon>
        <taxon>Clostridia</taxon>
        <taxon>Eubacteriales</taxon>
        <taxon>Desulfallaceae</taxon>
        <taxon>Desulfotruncus</taxon>
    </lineage>
</organism>
<evidence type="ECO:0000313" key="1">
    <source>
        <dbReference type="EMBL" id="SFG73235.1"/>
    </source>
</evidence>
<protein>
    <submittedName>
        <fullName evidence="1">Uncharacterized protein</fullName>
    </submittedName>
</protein>
<dbReference type="Gene3D" id="6.10.320.10">
    <property type="match status" value="1"/>
</dbReference>
<proteinExistence type="predicted"/>
<accession>A0A1I2U7U6</accession>
<dbReference type="Proteomes" id="UP000199337">
    <property type="component" value="Unassembled WGS sequence"/>
</dbReference>